<dbReference type="RefSeq" id="WP_184060826.1">
    <property type="nucleotide sequence ID" value="NZ_JACIJK010000022.1"/>
</dbReference>
<accession>A0A7W9BGY2</accession>
<gene>
    <name evidence="1" type="ORF">FHS94_003928</name>
</gene>
<dbReference type="AlphaFoldDB" id="A0A7W9BGY2"/>
<dbReference type="Proteomes" id="UP000546200">
    <property type="component" value="Unassembled WGS sequence"/>
</dbReference>
<organism evidence="1 2">
    <name type="scientific">Sphingomonas aerophila</name>
    <dbReference type="NCBI Taxonomy" id="1344948"/>
    <lineage>
        <taxon>Bacteria</taxon>
        <taxon>Pseudomonadati</taxon>
        <taxon>Pseudomonadota</taxon>
        <taxon>Alphaproteobacteria</taxon>
        <taxon>Sphingomonadales</taxon>
        <taxon>Sphingomonadaceae</taxon>
        <taxon>Sphingomonas</taxon>
    </lineage>
</organism>
<sequence length="84" mass="9408">MNEFWKKPAILWCRRDGQGAPSEEQAVSHLNSGSLEAMVRAAIEAEAVHSAREAILFIDVDAKRMLSFAEIRRLRGAPDFPVEI</sequence>
<keyword evidence="2" id="KW-1185">Reference proteome</keyword>
<evidence type="ECO:0000313" key="1">
    <source>
        <dbReference type="EMBL" id="MBB5717054.1"/>
    </source>
</evidence>
<protein>
    <submittedName>
        <fullName evidence="1">Uncharacterized protein</fullName>
    </submittedName>
</protein>
<evidence type="ECO:0000313" key="2">
    <source>
        <dbReference type="Proteomes" id="UP000546200"/>
    </source>
</evidence>
<name>A0A7W9BGY2_9SPHN</name>
<reference evidence="1 2" key="1">
    <citation type="submission" date="2020-08" db="EMBL/GenBank/DDBJ databases">
        <title>Genomic Encyclopedia of Type Strains, Phase IV (KMG-IV): sequencing the most valuable type-strain genomes for metagenomic binning, comparative biology and taxonomic classification.</title>
        <authorList>
            <person name="Goeker M."/>
        </authorList>
    </citation>
    <scope>NUCLEOTIDE SEQUENCE [LARGE SCALE GENOMIC DNA]</scope>
    <source>
        <strain evidence="1 2">DSM 100044</strain>
    </source>
</reference>
<comment type="caution">
    <text evidence="1">The sequence shown here is derived from an EMBL/GenBank/DDBJ whole genome shotgun (WGS) entry which is preliminary data.</text>
</comment>
<dbReference type="EMBL" id="JACIJK010000022">
    <property type="protein sequence ID" value="MBB5717054.1"/>
    <property type="molecule type" value="Genomic_DNA"/>
</dbReference>
<proteinExistence type="predicted"/>